<dbReference type="GO" id="GO:0046872">
    <property type="term" value="F:metal ion binding"/>
    <property type="evidence" value="ECO:0007669"/>
    <property type="project" value="UniProtKB-KW"/>
</dbReference>
<evidence type="ECO:0000313" key="9">
    <source>
        <dbReference type="Proteomes" id="UP000242877"/>
    </source>
</evidence>
<keyword evidence="9" id="KW-1185">Reference proteome</keyword>
<evidence type="ECO:0000256" key="6">
    <source>
        <dbReference type="ARBA" id="ARBA00049877"/>
    </source>
</evidence>
<protein>
    <recommendedName>
        <fullName evidence="3">hydroxymethylglutaryl-CoA lyase</fullName>
        <ecNumber evidence="3">4.1.3.4</ecNumber>
    </recommendedName>
</protein>
<dbReference type="InterPro" id="IPR000138">
    <property type="entry name" value="HMG_CoA_lyase_AS"/>
</dbReference>
<dbReference type="EC" id="4.1.3.4" evidence="3"/>
<dbReference type="InterPro" id="IPR043594">
    <property type="entry name" value="HMGL"/>
</dbReference>
<evidence type="ECO:0000259" key="7">
    <source>
        <dbReference type="PROSITE" id="PS50991"/>
    </source>
</evidence>
<dbReference type="InterPro" id="IPR013785">
    <property type="entry name" value="Aldolase_TIM"/>
</dbReference>
<dbReference type="OrthoDB" id="1905920at2759"/>
<dbReference type="VEuPathDB" id="FungiDB:AAP_02132"/>
<dbReference type="GO" id="GO:0004419">
    <property type="term" value="F:hydroxymethylglutaryl-CoA lyase activity"/>
    <property type="evidence" value="ECO:0007669"/>
    <property type="project" value="UniProtKB-EC"/>
</dbReference>
<dbReference type="NCBIfam" id="NF004283">
    <property type="entry name" value="PRK05692.1"/>
    <property type="match status" value="1"/>
</dbReference>
<gene>
    <name evidence="8" type="ORF">AAP_02132</name>
</gene>
<keyword evidence="4" id="KW-0479">Metal-binding</keyword>
<comment type="similarity">
    <text evidence="2">Belongs to the HMG-CoA lyase family.</text>
</comment>
<evidence type="ECO:0000256" key="2">
    <source>
        <dbReference type="ARBA" id="ARBA00009405"/>
    </source>
</evidence>
<dbReference type="Gene3D" id="3.20.20.70">
    <property type="entry name" value="Aldolase class I"/>
    <property type="match status" value="1"/>
</dbReference>
<evidence type="ECO:0000256" key="5">
    <source>
        <dbReference type="ARBA" id="ARBA00023239"/>
    </source>
</evidence>
<dbReference type="CDD" id="cd07938">
    <property type="entry name" value="DRE_TIM_HMGL"/>
    <property type="match status" value="1"/>
</dbReference>
<evidence type="ECO:0000313" key="8">
    <source>
        <dbReference type="EMBL" id="KZZ94039.1"/>
    </source>
</evidence>
<dbReference type="GO" id="GO:0006552">
    <property type="term" value="P:L-leucine catabolic process"/>
    <property type="evidence" value="ECO:0007669"/>
    <property type="project" value="TreeGrafter"/>
</dbReference>
<dbReference type="PANTHER" id="PTHR42738:SF7">
    <property type="entry name" value="HYDROXYMETHYLGLUTARYL-COA LYASE"/>
    <property type="match status" value="1"/>
</dbReference>
<dbReference type="PROSITE" id="PS50991">
    <property type="entry name" value="PYR_CT"/>
    <property type="match status" value="1"/>
</dbReference>
<evidence type="ECO:0000256" key="1">
    <source>
        <dbReference type="ARBA" id="ARBA00005143"/>
    </source>
</evidence>
<name>A0A168AKI5_9EURO</name>
<sequence length="380" mass="40457">MPPYRLISRFATPPRQSITYTCSRPAQLLRHQISRYSSSSTSTAASQSDNFIHIVEVGPRDGLQNEKSGIVPLETKIELISKLAATGLRTIEAGSFVSPKWVPQMANTSQILSHIQSTPPTTPNSEPVAYNYLIPNLKGLKNFFAAYTTTTSPPPPSASTTEISLFTAATESFSRANQNAAIADVLASFPEIISQAKAHNLRVRAYISVALGCPYEGPPTEKTPHKVAEIAATLLEMGVDEVSIGDTTGMGTVPRTRELLSTLSAAGIKSEDLSLHFHDTFGMAIANAIVGLEAGIRKFDGSVAGLGGCPYSKGATGNVGTEDLVYLCESLGMRTGVDLEGVSRVGEWVSGQLGREGGARETRVGKGVMAGVRRREEMGK</sequence>
<reference evidence="8 9" key="1">
    <citation type="journal article" date="2016" name="Genome Biol. Evol.">
        <title>Divergent and convergent evolution of fungal pathogenicity.</title>
        <authorList>
            <person name="Shang Y."/>
            <person name="Xiao G."/>
            <person name="Zheng P."/>
            <person name="Cen K."/>
            <person name="Zhan S."/>
            <person name="Wang C."/>
        </authorList>
    </citation>
    <scope>NUCLEOTIDE SEQUENCE [LARGE SCALE GENOMIC DNA]</scope>
    <source>
        <strain evidence="8 9">ARSEF 7405</strain>
    </source>
</reference>
<comment type="catalytic activity">
    <reaction evidence="6">
        <text>(3S)-3-hydroxy-3-methylglutaryl-CoA = acetoacetate + acetyl-CoA</text>
        <dbReference type="Rhea" id="RHEA:24404"/>
        <dbReference type="ChEBI" id="CHEBI:13705"/>
        <dbReference type="ChEBI" id="CHEBI:43074"/>
        <dbReference type="ChEBI" id="CHEBI:57288"/>
        <dbReference type="EC" id="4.1.3.4"/>
    </reaction>
</comment>
<keyword evidence="5 8" id="KW-0456">Lyase</keyword>
<dbReference type="GO" id="GO:0046951">
    <property type="term" value="P:ketone body biosynthetic process"/>
    <property type="evidence" value="ECO:0007669"/>
    <property type="project" value="TreeGrafter"/>
</dbReference>
<dbReference type="EMBL" id="AZGZ01000007">
    <property type="protein sequence ID" value="KZZ94039.1"/>
    <property type="molecule type" value="Genomic_DNA"/>
</dbReference>
<dbReference type="UniPathway" id="UPA00896">
    <property type="reaction ID" value="UER00863"/>
</dbReference>
<dbReference type="PROSITE" id="PS01062">
    <property type="entry name" value="HMG_COA_LYASE"/>
    <property type="match status" value="1"/>
</dbReference>
<evidence type="ECO:0000256" key="4">
    <source>
        <dbReference type="ARBA" id="ARBA00022723"/>
    </source>
</evidence>
<evidence type="ECO:0000256" key="3">
    <source>
        <dbReference type="ARBA" id="ARBA00012910"/>
    </source>
</evidence>
<dbReference type="SUPFAM" id="SSF51569">
    <property type="entry name" value="Aldolase"/>
    <property type="match status" value="1"/>
</dbReference>
<comment type="caution">
    <text evidence="8">The sequence shown here is derived from an EMBL/GenBank/DDBJ whole genome shotgun (WGS) entry which is preliminary data.</text>
</comment>
<accession>A0A168AKI5</accession>
<dbReference type="FunFam" id="3.20.20.70:FF:000071">
    <property type="entry name" value="Hydroxymethylglutaryl-CoA lyase"/>
    <property type="match status" value="1"/>
</dbReference>
<dbReference type="Proteomes" id="UP000242877">
    <property type="component" value="Unassembled WGS sequence"/>
</dbReference>
<organism evidence="8 9">
    <name type="scientific">Ascosphaera apis ARSEF 7405</name>
    <dbReference type="NCBI Taxonomy" id="392613"/>
    <lineage>
        <taxon>Eukaryota</taxon>
        <taxon>Fungi</taxon>
        <taxon>Dikarya</taxon>
        <taxon>Ascomycota</taxon>
        <taxon>Pezizomycotina</taxon>
        <taxon>Eurotiomycetes</taxon>
        <taxon>Eurotiomycetidae</taxon>
        <taxon>Onygenales</taxon>
        <taxon>Ascosphaeraceae</taxon>
        <taxon>Ascosphaera</taxon>
    </lineage>
</organism>
<proteinExistence type="inferred from homology"/>
<feature type="domain" description="Pyruvate carboxyltransferase" evidence="7">
    <location>
        <begin position="52"/>
        <end position="343"/>
    </location>
</feature>
<dbReference type="Pfam" id="PF00682">
    <property type="entry name" value="HMGL-like"/>
    <property type="match status" value="1"/>
</dbReference>
<dbReference type="AlphaFoldDB" id="A0A168AKI5"/>
<dbReference type="InterPro" id="IPR000891">
    <property type="entry name" value="PYR_CT"/>
</dbReference>
<dbReference type="PANTHER" id="PTHR42738">
    <property type="entry name" value="HYDROXYMETHYLGLUTARYL-COA LYASE"/>
    <property type="match status" value="1"/>
</dbReference>
<comment type="pathway">
    <text evidence="1">Metabolic intermediate metabolism; (S)-3-hydroxy-3-methylglutaryl-CoA degradation; acetoacetate from (S)-3-hydroxy-3-methylglutaryl-CoA: step 1/1.</text>
</comment>